<dbReference type="EMBL" id="KV784394">
    <property type="protein sequence ID" value="OEU06893.1"/>
    <property type="molecule type" value="Genomic_DNA"/>
</dbReference>
<dbReference type="Gene3D" id="2.30.180.10">
    <property type="entry name" value="FAS1 domain"/>
    <property type="match status" value="1"/>
</dbReference>
<feature type="region of interest" description="Disordered" evidence="2">
    <location>
        <begin position="278"/>
        <end position="310"/>
    </location>
</feature>
<dbReference type="OrthoDB" id="286301at2759"/>
<dbReference type="InterPro" id="IPR000782">
    <property type="entry name" value="FAS1_domain"/>
</dbReference>
<reference evidence="4 5" key="1">
    <citation type="submission" date="2016-09" db="EMBL/GenBank/DDBJ databases">
        <title>Extensive genetic diversity and differential bi-allelic expression allows diatom success in the polar Southern Ocean.</title>
        <authorList>
            <consortium name="DOE Joint Genome Institute"/>
            <person name="Mock T."/>
            <person name="Otillar R.P."/>
            <person name="Strauss J."/>
            <person name="Dupont C."/>
            <person name="Frickenhaus S."/>
            <person name="Maumus F."/>
            <person name="Mcmullan M."/>
            <person name="Sanges R."/>
            <person name="Schmutz J."/>
            <person name="Toseland A."/>
            <person name="Valas R."/>
            <person name="Veluchamy A."/>
            <person name="Ward B.J."/>
            <person name="Allen A."/>
            <person name="Barry K."/>
            <person name="Falciatore A."/>
            <person name="Ferrante M."/>
            <person name="Fortunato A.E."/>
            <person name="Gloeckner G."/>
            <person name="Gruber A."/>
            <person name="Hipkin R."/>
            <person name="Janech M."/>
            <person name="Kroth P."/>
            <person name="Leese F."/>
            <person name="Lindquist E."/>
            <person name="Lyon B.R."/>
            <person name="Martin J."/>
            <person name="Mayer C."/>
            <person name="Parker M."/>
            <person name="Quesneville H."/>
            <person name="Raymond J."/>
            <person name="Uhlig C."/>
            <person name="Valentin K.U."/>
            <person name="Worden A.Z."/>
            <person name="Armbrust E.V."/>
            <person name="Bowler C."/>
            <person name="Green B."/>
            <person name="Moulton V."/>
            <person name="Van Oosterhout C."/>
            <person name="Grigoriev I."/>
        </authorList>
    </citation>
    <scope>NUCLEOTIDE SEQUENCE [LARGE SCALE GENOMIC DNA]</scope>
    <source>
        <strain evidence="4 5">CCMP1102</strain>
    </source>
</reference>
<evidence type="ECO:0000313" key="4">
    <source>
        <dbReference type="EMBL" id="OEU06893.1"/>
    </source>
</evidence>
<keyword evidence="1" id="KW-0175">Coiled coil</keyword>
<proteinExistence type="predicted"/>
<dbReference type="Proteomes" id="UP000095751">
    <property type="component" value="Unassembled WGS sequence"/>
</dbReference>
<sequence>MSIVEAICAMPDTTRFCAFVKDLTDGPFSSGLDPNTNYTVFAPDDQAFAIFGDASSVNITEKDANRMLEFHFYENMYLTYDELACSEKLLSMSGNDTSRTKCDTLDGTDGTDDVTIVKYQNGNGNTKHGSMPKIVTKDVLACNGIIHSINHIMFPVFLKEYKETDMPVEPSTDMPVVDDDDDDVDGEPGTKSPRKTRPVPRDEGRHLQNYKMTAEEKKEEAQLENQLRSLQKKLEKAETKRLEAEKEAEGRLTTAMEEHQEKEARNAKEVVDLAAAAAAASLSTKSDDDDLTPSPVNDEPGTKSATRKRQSVALQHLQNYKMTAEEHDSIIII</sequence>
<gene>
    <name evidence="4" type="ORF">FRACYDRAFT_252523</name>
</gene>
<name>A0A1E7EMU0_9STRA</name>
<feature type="coiled-coil region" evidence="1">
    <location>
        <begin position="207"/>
        <end position="265"/>
    </location>
</feature>
<dbReference type="InterPro" id="IPR036378">
    <property type="entry name" value="FAS1_dom_sf"/>
</dbReference>
<evidence type="ECO:0000259" key="3">
    <source>
        <dbReference type="PROSITE" id="PS50213"/>
    </source>
</evidence>
<dbReference type="SUPFAM" id="SSF82153">
    <property type="entry name" value="FAS1 domain"/>
    <property type="match status" value="1"/>
</dbReference>
<evidence type="ECO:0000256" key="2">
    <source>
        <dbReference type="SAM" id="MobiDB-lite"/>
    </source>
</evidence>
<dbReference type="Pfam" id="PF02469">
    <property type="entry name" value="Fasciclin"/>
    <property type="match status" value="1"/>
</dbReference>
<accession>A0A1E7EMU0</accession>
<evidence type="ECO:0000313" key="5">
    <source>
        <dbReference type="Proteomes" id="UP000095751"/>
    </source>
</evidence>
<organism evidence="4 5">
    <name type="scientific">Fragilariopsis cylindrus CCMP1102</name>
    <dbReference type="NCBI Taxonomy" id="635003"/>
    <lineage>
        <taxon>Eukaryota</taxon>
        <taxon>Sar</taxon>
        <taxon>Stramenopiles</taxon>
        <taxon>Ochrophyta</taxon>
        <taxon>Bacillariophyta</taxon>
        <taxon>Bacillariophyceae</taxon>
        <taxon>Bacillariophycidae</taxon>
        <taxon>Bacillariales</taxon>
        <taxon>Bacillariaceae</taxon>
        <taxon>Fragilariopsis</taxon>
    </lineage>
</organism>
<feature type="compositionally biased region" description="Acidic residues" evidence="2">
    <location>
        <begin position="176"/>
        <end position="186"/>
    </location>
</feature>
<evidence type="ECO:0000256" key="1">
    <source>
        <dbReference type="SAM" id="Coils"/>
    </source>
</evidence>
<dbReference type="PROSITE" id="PS50213">
    <property type="entry name" value="FAS1"/>
    <property type="match status" value="1"/>
</dbReference>
<keyword evidence="5" id="KW-1185">Reference proteome</keyword>
<dbReference type="InParanoid" id="A0A1E7EMU0"/>
<feature type="domain" description="FAS1" evidence="3">
    <location>
        <begin position="1"/>
        <end position="153"/>
    </location>
</feature>
<protein>
    <recommendedName>
        <fullName evidence="3">FAS1 domain-containing protein</fullName>
    </recommendedName>
</protein>
<dbReference type="KEGG" id="fcy:FRACYDRAFT_252523"/>
<dbReference type="AlphaFoldDB" id="A0A1E7EMU0"/>
<feature type="region of interest" description="Disordered" evidence="2">
    <location>
        <begin position="168"/>
        <end position="206"/>
    </location>
</feature>